<dbReference type="GO" id="GO:0043546">
    <property type="term" value="F:molybdopterin cofactor binding"/>
    <property type="evidence" value="ECO:0007669"/>
    <property type="project" value="InterPro"/>
</dbReference>
<dbReference type="FunFam" id="3.10.20.740:FF:000004">
    <property type="entry name" value="NADH-quinone oxidoreductase"/>
    <property type="match status" value="1"/>
</dbReference>
<evidence type="ECO:0000256" key="14">
    <source>
        <dbReference type="ARBA" id="ARBA00034078"/>
    </source>
</evidence>
<dbReference type="Gene3D" id="3.40.228.10">
    <property type="entry name" value="Dimethylsulfoxide Reductase, domain 2"/>
    <property type="match status" value="1"/>
</dbReference>
<evidence type="ECO:0000256" key="10">
    <source>
        <dbReference type="ARBA" id="ARBA00023004"/>
    </source>
</evidence>
<keyword evidence="12" id="KW-0520">NAD</keyword>
<evidence type="ECO:0000256" key="8">
    <source>
        <dbReference type="ARBA" id="ARBA00022967"/>
    </source>
</evidence>
<dbReference type="Pfam" id="PF04879">
    <property type="entry name" value="Molybdop_Fe4S4"/>
    <property type="match status" value="1"/>
</dbReference>
<dbReference type="PROSITE" id="PS00198">
    <property type="entry name" value="4FE4S_FER_1"/>
    <property type="match status" value="1"/>
</dbReference>
<comment type="cofactor">
    <cofactor evidence="14">
        <name>[2Fe-2S] cluster</name>
        <dbReference type="ChEBI" id="CHEBI:190135"/>
    </cofactor>
</comment>
<dbReference type="Pfam" id="PF00384">
    <property type="entry name" value="Molybdopterin"/>
    <property type="match status" value="1"/>
</dbReference>
<dbReference type="GO" id="GO:0008137">
    <property type="term" value="F:NADH dehydrogenase (ubiquinone) activity"/>
    <property type="evidence" value="ECO:0007669"/>
    <property type="project" value="InterPro"/>
</dbReference>
<evidence type="ECO:0000256" key="11">
    <source>
        <dbReference type="ARBA" id="ARBA00023014"/>
    </source>
</evidence>
<dbReference type="GO" id="GO:0051539">
    <property type="term" value="F:4 iron, 4 sulfur cluster binding"/>
    <property type="evidence" value="ECO:0007669"/>
    <property type="project" value="UniProtKB-KW"/>
</dbReference>
<dbReference type="PIRSF" id="PIRSF036643">
    <property type="entry name" value="FDH_alpha"/>
    <property type="match status" value="1"/>
</dbReference>
<accession>A0A3B1BQG7</accession>
<dbReference type="InterPro" id="IPR000283">
    <property type="entry name" value="NADH_UbQ_OxRdtase_75kDa_su_CS"/>
</dbReference>
<dbReference type="GO" id="GO:0016020">
    <property type="term" value="C:membrane"/>
    <property type="evidence" value="ECO:0007669"/>
    <property type="project" value="UniProtKB-SubCell"/>
</dbReference>
<evidence type="ECO:0000256" key="5">
    <source>
        <dbReference type="ARBA" id="ARBA00022714"/>
    </source>
</evidence>
<evidence type="ECO:0000259" key="18">
    <source>
        <dbReference type="PROSITE" id="PS51839"/>
    </source>
</evidence>
<dbReference type="PROSITE" id="PS00641">
    <property type="entry name" value="COMPLEX1_75K_1"/>
    <property type="match status" value="1"/>
</dbReference>
<dbReference type="Pfam" id="PF13510">
    <property type="entry name" value="Fer2_4"/>
    <property type="match status" value="1"/>
</dbReference>
<protein>
    <submittedName>
        <fullName evidence="19">NADH-ubiquinone oxidoreductase chain G</fullName>
        <ecNumber evidence="19">1.6.5.3</ecNumber>
    </submittedName>
</protein>
<dbReference type="SUPFAM" id="SSF54292">
    <property type="entry name" value="2Fe-2S ferredoxin-like"/>
    <property type="match status" value="1"/>
</dbReference>
<sequence length="868" mass="94655">MTEAVAVKSGTVRFTLDGQPVEALQGTTILEAARSRGVYIPTLCYLEKLLPIGSCRICSVEVEGVNGPVMSCATPVLEDMAVTTKSGSLTEYRRQMMQFILVNHPVDCPICERSGECSLQDRSFEFNASWQAFKTEDYKKKPVIDWAALRYDKNLCIMCERCVKICREVQGFNALEIDGTGYGAKINTVTKEKLDCDFCGQCLSVCPVGAISSAIILSSRSWEINKVESICPHCGVGCSYHMDLKLGKIVRISSDDNIGINNGNLCVRGRFGFEAFHSDERIKTPLALKGVKHEPVSWDQAISEVVEKLKETKQKHGPNSVAVLASENLTNEDAYMLQKVMRAGFGVNHIDTMSNMINSGLNAQMFDNYGPSSQITSYDEIGKAGAFLFFGCDAANENPVIANMVRMAMRDKGVPLFVANSRDTSDFFPGPDSILRYKYGTEAYLIASLIKAVTDADTGGLDPDSAVDRVDDTAGLVKSVEFINVENSAKVTGVDYKTIKQTATALAQRGAPLIFVGKEIHDHHRSAEIVRAISNLANLAGGKALIYREHCNSQGTNDMGLSPTHLPGYLKADDTGAVERYNKKWGSDFPAFSPSGSNIFDGLSDGTIKALIVAGCDPITYYPDGQYVREAIQNAEFLVVSSSFPSETSVLANITLPSCQIAEREGTYTNNEGRVQLIRKAIDRAGQARPEWEIFADIGARLGLDSYLSCEQIANEIADSVPGYQGLTHDNVSNSGGLASYPRKGKAKSFQFDTKPMEIGDDGSYPFIALIMNSLFHLGSATRRSPTLNRLEPSAYIEMNPEDAERGGFDEGDKVVVESKQGSILASLKIKSRSPKGVVFIPKNFESAPAGHLIYRNDPVTKVRISKS</sequence>
<evidence type="ECO:0000256" key="7">
    <source>
        <dbReference type="ARBA" id="ARBA00022737"/>
    </source>
</evidence>
<evidence type="ECO:0000259" key="16">
    <source>
        <dbReference type="PROSITE" id="PS51379"/>
    </source>
</evidence>
<keyword evidence="9 19" id="KW-0560">Oxidoreductase</keyword>
<dbReference type="InterPro" id="IPR019574">
    <property type="entry name" value="NADH_UbQ_OxRdtase_Gsu_4Fe4S-bd"/>
</dbReference>
<proteinExistence type="inferred from homology"/>
<evidence type="ECO:0000256" key="1">
    <source>
        <dbReference type="ARBA" id="ARBA00001966"/>
    </source>
</evidence>
<evidence type="ECO:0000256" key="9">
    <source>
        <dbReference type="ARBA" id="ARBA00023002"/>
    </source>
</evidence>
<dbReference type="Gene3D" id="3.40.50.740">
    <property type="match status" value="1"/>
</dbReference>
<feature type="domain" description="4Fe-4S His(Cys)3-ligated-type" evidence="18">
    <location>
        <begin position="88"/>
        <end position="127"/>
    </location>
</feature>
<dbReference type="SUPFAM" id="SSF53706">
    <property type="entry name" value="Formate dehydrogenase/DMSO reductase, domains 1-3"/>
    <property type="match status" value="1"/>
</dbReference>
<gene>
    <name evidence="19" type="ORF">MNBD_NITROSPINAE04-979</name>
</gene>
<keyword evidence="13" id="KW-0472">Membrane</keyword>
<evidence type="ECO:0000259" key="15">
    <source>
        <dbReference type="PROSITE" id="PS51085"/>
    </source>
</evidence>
<evidence type="ECO:0000256" key="3">
    <source>
        <dbReference type="ARBA" id="ARBA00005404"/>
    </source>
</evidence>
<comment type="cofactor">
    <cofactor evidence="1">
        <name>[4Fe-4S] cluster</name>
        <dbReference type="ChEBI" id="CHEBI:49883"/>
    </cofactor>
</comment>
<evidence type="ECO:0000313" key="19">
    <source>
        <dbReference type="EMBL" id="VAX16801.1"/>
    </source>
</evidence>
<dbReference type="CDD" id="cd00207">
    <property type="entry name" value="fer2"/>
    <property type="match status" value="1"/>
</dbReference>
<name>A0A3B1BQG7_9ZZZZ</name>
<dbReference type="PROSITE" id="PS51839">
    <property type="entry name" value="4FE4S_HC3"/>
    <property type="match status" value="1"/>
</dbReference>
<dbReference type="AlphaFoldDB" id="A0A3B1BQG7"/>
<keyword evidence="6" id="KW-0479">Metal-binding</keyword>
<dbReference type="Pfam" id="PF22117">
    <property type="entry name" value="Fer4_Nqo3"/>
    <property type="match status" value="1"/>
</dbReference>
<dbReference type="SUPFAM" id="SSF54862">
    <property type="entry name" value="4Fe-4S ferredoxins"/>
    <property type="match status" value="1"/>
</dbReference>
<dbReference type="GO" id="GO:0051537">
    <property type="term" value="F:2 iron, 2 sulfur cluster binding"/>
    <property type="evidence" value="ECO:0007669"/>
    <property type="project" value="UniProtKB-KW"/>
</dbReference>
<dbReference type="EC" id="1.6.5.3" evidence="19"/>
<dbReference type="Pfam" id="PF01568">
    <property type="entry name" value="Molydop_binding"/>
    <property type="match status" value="1"/>
</dbReference>
<feature type="domain" description="4Fe-4S ferredoxin-type" evidence="16">
    <location>
        <begin position="185"/>
        <end position="216"/>
    </location>
</feature>
<dbReference type="GO" id="GO:0003954">
    <property type="term" value="F:NADH dehydrogenase activity"/>
    <property type="evidence" value="ECO:0007669"/>
    <property type="project" value="TreeGrafter"/>
</dbReference>
<evidence type="ECO:0000256" key="12">
    <source>
        <dbReference type="ARBA" id="ARBA00023027"/>
    </source>
</evidence>
<dbReference type="InterPro" id="IPR006963">
    <property type="entry name" value="Mopterin_OxRdtase_4Fe-4S_dom"/>
</dbReference>
<evidence type="ECO:0000256" key="2">
    <source>
        <dbReference type="ARBA" id="ARBA00004370"/>
    </source>
</evidence>
<dbReference type="SMART" id="SM00926">
    <property type="entry name" value="Molybdop_Fe4S4"/>
    <property type="match status" value="1"/>
</dbReference>
<dbReference type="InterPro" id="IPR001041">
    <property type="entry name" value="2Fe-2S_ferredoxin-type"/>
</dbReference>
<dbReference type="PANTHER" id="PTHR43105">
    <property type="entry name" value="RESPIRATORY NITRATE REDUCTASE"/>
    <property type="match status" value="1"/>
</dbReference>
<dbReference type="InterPro" id="IPR050123">
    <property type="entry name" value="Prok_molybdopt-oxidoreductase"/>
</dbReference>
<dbReference type="FunFam" id="3.30.70.20:FF:000035">
    <property type="entry name" value="Iron hydrogenase 1"/>
    <property type="match status" value="1"/>
</dbReference>
<dbReference type="PANTHER" id="PTHR43105:SF14">
    <property type="entry name" value="FORMATE DEHYDROGENASE H"/>
    <property type="match status" value="1"/>
</dbReference>
<evidence type="ECO:0000256" key="6">
    <source>
        <dbReference type="ARBA" id="ARBA00022723"/>
    </source>
</evidence>
<dbReference type="InterPro" id="IPR009010">
    <property type="entry name" value="Asp_de-COase-like_dom_sf"/>
</dbReference>
<dbReference type="PROSITE" id="PS00642">
    <property type="entry name" value="COMPLEX1_75K_2"/>
    <property type="match status" value="1"/>
</dbReference>
<evidence type="ECO:0000256" key="13">
    <source>
        <dbReference type="ARBA" id="ARBA00023136"/>
    </source>
</evidence>
<dbReference type="GO" id="GO:0046872">
    <property type="term" value="F:metal ion binding"/>
    <property type="evidence" value="ECO:0007669"/>
    <property type="project" value="UniProtKB-KW"/>
</dbReference>
<keyword evidence="5" id="KW-0001">2Fe-2S</keyword>
<keyword evidence="4" id="KW-0004">4Fe-4S</keyword>
<comment type="similarity">
    <text evidence="3">Belongs to the complex I 75 kDa subunit family.</text>
</comment>
<organism evidence="19">
    <name type="scientific">hydrothermal vent metagenome</name>
    <dbReference type="NCBI Taxonomy" id="652676"/>
    <lineage>
        <taxon>unclassified sequences</taxon>
        <taxon>metagenomes</taxon>
        <taxon>ecological metagenomes</taxon>
    </lineage>
</organism>
<dbReference type="Pfam" id="PF10588">
    <property type="entry name" value="NADH-G_4Fe-4S_3"/>
    <property type="match status" value="1"/>
</dbReference>
<reference evidence="19" key="1">
    <citation type="submission" date="2018-06" db="EMBL/GenBank/DDBJ databases">
        <authorList>
            <person name="Zhirakovskaya E."/>
        </authorList>
    </citation>
    <scope>NUCLEOTIDE SEQUENCE</scope>
</reference>
<dbReference type="Gene3D" id="3.10.20.740">
    <property type="match status" value="1"/>
</dbReference>
<keyword evidence="19" id="KW-0830">Ubiquinone</keyword>
<dbReference type="InterPro" id="IPR036010">
    <property type="entry name" value="2Fe-2S_ferredoxin-like_sf"/>
</dbReference>
<dbReference type="PROSITE" id="PS51669">
    <property type="entry name" value="4FE4S_MOW_BIS_MGD"/>
    <property type="match status" value="1"/>
</dbReference>
<dbReference type="SMART" id="SM00929">
    <property type="entry name" value="NADH-G_4Fe-4S_3"/>
    <property type="match status" value="1"/>
</dbReference>
<dbReference type="GO" id="GO:0042773">
    <property type="term" value="P:ATP synthesis coupled electron transport"/>
    <property type="evidence" value="ECO:0007669"/>
    <property type="project" value="InterPro"/>
</dbReference>
<feature type="domain" description="4Fe-4S ferredoxin-type" evidence="16">
    <location>
        <begin position="147"/>
        <end position="180"/>
    </location>
</feature>
<dbReference type="Gene3D" id="2.40.40.20">
    <property type="match status" value="1"/>
</dbReference>
<feature type="domain" description="4Fe-4S Mo/W bis-MGD-type" evidence="17">
    <location>
        <begin position="224"/>
        <end position="280"/>
    </location>
</feature>
<keyword evidence="10" id="KW-0408">Iron</keyword>
<evidence type="ECO:0000256" key="4">
    <source>
        <dbReference type="ARBA" id="ARBA00022485"/>
    </source>
</evidence>
<feature type="domain" description="2Fe-2S ferredoxin-type" evidence="15">
    <location>
        <begin position="10"/>
        <end position="88"/>
    </location>
</feature>
<dbReference type="InterPro" id="IPR006656">
    <property type="entry name" value="Mopterin_OxRdtase"/>
</dbReference>
<keyword evidence="7" id="KW-0677">Repeat</keyword>
<dbReference type="InterPro" id="IPR017900">
    <property type="entry name" value="4Fe4S_Fe_S_CS"/>
</dbReference>
<keyword evidence="8" id="KW-1278">Translocase</keyword>
<dbReference type="EMBL" id="UOGA01000075">
    <property type="protein sequence ID" value="VAX16801.1"/>
    <property type="molecule type" value="Genomic_DNA"/>
</dbReference>
<dbReference type="InterPro" id="IPR054351">
    <property type="entry name" value="NADH_UbQ_OxRdtase_ferredoxin"/>
</dbReference>
<dbReference type="PROSITE" id="PS51085">
    <property type="entry name" value="2FE2S_FER_2"/>
    <property type="match status" value="1"/>
</dbReference>
<dbReference type="Gene3D" id="2.20.25.90">
    <property type="entry name" value="ADC-like domains"/>
    <property type="match status" value="1"/>
</dbReference>
<dbReference type="SUPFAM" id="SSF50692">
    <property type="entry name" value="ADC-like"/>
    <property type="match status" value="1"/>
</dbReference>
<keyword evidence="11" id="KW-0411">Iron-sulfur</keyword>
<dbReference type="InterPro" id="IPR006657">
    <property type="entry name" value="MoPterin_dinucl-bd_dom"/>
</dbReference>
<evidence type="ECO:0000259" key="17">
    <source>
        <dbReference type="PROSITE" id="PS51669"/>
    </source>
</evidence>
<dbReference type="PROSITE" id="PS51379">
    <property type="entry name" value="4FE4S_FER_2"/>
    <property type="match status" value="2"/>
</dbReference>
<dbReference type="Gene3D" id="3.30.70.20">
    <property type="match status" value="1"/>
</dbReference>
<dbReference type="InterPro" id="IPR017896">
    <property type="entry name" value="4Fe4S_Fe-S-bd"/>
</dbReference>
<comment type="subcellular location">
    <subcellularLocation>
        <location evidence="2">Membrane</location>
    </subcellularLocation>
</comment>